<keyword evidence="2 10" id="KW-0479">Metal-binding</keyword>
<dbReference type="InterPro" id="IPR050453">
    <property type="entry name" value="LIM_Homeobox_TF"/>
</dbReference>
<dbReference type="InterPro" id="IPR009057">
    <property type="entry name" value="Homeodomain-like_sf"/>
</dbReference>
<dbReference type="Pfam" id="PF00046">
    <property type="entry name" value="Homeodomain"/>
    <property type="match status" value="1"/>
</dbReference>
<accession>A0AAV2HCT9</accession>
<dbReference type="Proteomes" id="UP001497497">
    <property type="component" value="Unassembled WGS sequence"/>
</dbReference>
<evidence type="ECO:0000256" key="3">
    <source>
        <dbReference type="ARBA" id="ARBA00022737"/>
    </source>
</evidence>
<keyword evidence="16" id="KW-1185">Reference proteome</keyword>
<evidence type="ECO:0000313" key="16">
    <source>
        <dbReference type="Proteomes" id="UP001497497"/>
    </source>
</evidence>
<dbReference type="GO" id="GO:0005634">
    <property type="term" value="C:nucleus"/>
    <property type="evidence" value="ECO:0007669"/>
    <property type="project" value="UniProtKB-SubCell"/>
</dbReference>
<dbReference type="PROSITE" id="PS00027">
    <property type="entry name" value="HOMEOBOX_1"/>
    <property type="match status" value="1"/>
</dbReference>
<comment type="caution">
    <text evidence="15">The sequence shown here is derived from an EMBL/GenBank/DDBJ whole genome shotgun (WGS) entry which is preliminary data.</text>
</comment>
<dbReference type="SUPFAM" id="SSF46689">
    <property type="entry name" value="Homeodomain-like"/>
    <property type="match status" value="1"/>
</dbReference>
<evidence type="ECO:0000259" key="14">
    <source>
        <dbReference type="PROSITE" id="PS50071"/>
    </source>
</evidence>
<dbReference type="EMBL" id="CAXITT010000071">
    <property type="protein sequence ID" value="CAL1530519.1"/>
    <property type="molecule type" value="Genomic_DNA"/>
</dbReference>
<evidence type="ECO:0000313" key="15">
    <source>
        <dbReference type="EMBL" id="CAL1530519.1"/>
    </source>
</evidence>
<feature type="region of interest" description="Disordered" evidence="12">
    <location>
        <begin position="246"/>
        <end position="329"/>
    </location>
</feature>
<dbReference type="PROSITE" id="PS50023">
    <property type="entry name" value="LIM_DOMAIN_2"/>
    <property type="match status" value="2"/>
</dbReference>
<evidence type="ECO:0000256" key="5">
    <source>
        <dbReference type="ARBA" id="ARBA00023038"/>
    </source>
</evidence>
<dbReference type="SUPFAM" id="SSF57716">
    <property type="entry name" value="Glucocorticoid receptor-like (DNA-binding domain)"/>
    <property type="match status" value="2"/>
</dbReference>
<dbReference type="PROSITE" id="PS50071">
    <property type="entry name" value="HOMEOBOX_2"/>
    <property type="match status" value="1"/>
</dbReference>
<feature type="domain" description="LIM zinc-binding" evidence="13">
    <location>
        <begin position="99"/>
        <end position="160"/>
    </location>
</feature>
<dbReference type="FunFam" id="2.10.110.10:FF:000178">
    <property type="entry name" value="LIM domain family"/>
    <property type="match status" value="1"/>
</dbReference>
<dbReference type="InterPro" id="IPR001781">
    <property type="entry name" value="Znf_LIM"/>
</dbReference>
<name>A0AAV2HCT9_LYMST</name>
<comment type="subcellular location">
    <subcellularLocation>
        <location evidence="1 9 11">Nucleus</location>
    </subcellularLocation>
</comment>
<reference evidence="15 16" key="1">
    <citation type="submission" date="2024-04" db="EMBL/GenBank/DDBJ databases">
        <authorList>
            <consortium name="Genoscope - CEA"/>
            <person name="William W."/>
        </authorList>
    </citation>
    <scope>NUCLEOTIDE SEQUENCE [LARGE SCALE GENOMIC DNA]</scope>
</reference>
<feature type="DNA-binding region" description="Homeobox" evidence="9">
    <location>
        <begin position="188"/>
        <end position="247"/>
    </location>
</feature>
<evidence type="ECO:0000256" key="1">
    <source>
        <dbReference type="ARBA" id="ARBA00004123"/>
    </source>
</evidence>
<dbReference type="FunFam" id="2.10.110.10:FF:000103">
    <property type="entry name" value="LIM homeobox transcription factor 1-beta"/>
    <property type="match status" value="1"/>
</dbReference>
<dbReference type="PANTHER" id="PTHR24208">
    <property type="entry name" value="LIM/HOMEOBOX PROTEIN LHX"/>
    <property type="match status" value="1"/>
</dbReference>
<keyword evidence="4 10" id="KW-0862">Zinc</keyword>
<evidence type="ECO:0000256" key="2">
    <source>
        <dbReference type="ARBA" id="ARBA00022723"/>
    </source>
</evidence>
<evidence type="ECO:0000256" key="9">
    <source>
        <dbReference type="PROSITE-ProRule" id="PRU00108"/>
    </source>
</evidence>
<organism evidence="15 16">
    <name type="scientific">Lymnaea stagnalis</name>
    <name type="common">Great pond snail</name>
    <name type="synonym">Helix stagnalis</name>
    <dbReference type="NCBI Taxonomy" id="6523"/>
    <lineage>
        <taxon>Eukaryota</taxon>
        <taxon>Metazoa</taxon>
        <taxon>Spiralia</taxon>
        <taxon>Lophotrochozoa</taxon>
        <taxon>Mollusca</taxon>
        <taxon>Gastropoda</taxon>
        <taxon>Heterobranchia</taxon>
        <taxon>Euthyneura</taxon>
        <taxon>Panpulmonata</taxon>
        <taxon>Hygrophila</taxon>
        <taxon>Lymnaeoidea</taxon>
        <taxon>Lymnaeidae</taxon>
        <taxon>Lymnaea</taxon>
    </lineage>
</organism>
<evidence type="ECO:0000256" key="12">
    <source>
        <dbReference type="SAM" id="MobiDB-lite"/>
    </source>
</evidence>
<feature type="compositionally biased region" description="Polar residues" evidence="12">
    <location>
        <begin position="299"/>
        <end position="329"/>
    </location>
</feature>
<dbReference type="GO" id="GO:0000977">
    <property type="term" value="F:RNA polymerase II transcription regulatory region sequence-specific DNA binding"/>
    <property type="evidence" value="ECO:0007669"/>
    <property type="project" value="TreeGrafter"/>
</dbReference>
<feature type="compositionally biased region" description="Low complexity" evidence="12">
    <location>
        <begin position="252"/>
        <end position="275"/>
    </location>
</feature>
<dbReference type="InterPro" id="IPR017970">
    <property type="entry name" value="Homeobox_CS"/>
</dbReference>
<dbReference type="Pfam" id="PF00412">
    <property type="entry name" value="LIM"/>
    <property type="match status" value="2"/>
</dbReference>
<dbReference type="PROSITE" id="PS00478">
    <property type="entry name" value="LIM_DOMAIN_1"/>
    <property type="match status" value="2"/>
</dbReference>
<dbReference type="AlphaFoldDB" id="A0AAV2HCT9"/>
<evidence type="ECO:0000256" key="7">
    <source>
        <dbReference type="ARBA" id="ARBA00023155"/>
    </source>
</evidence>
<keyword evidence="7 9" id="KW-0371">Homeobox</keyword>
<keyword evidence="5 10" id="KW-0440">LIM domain</keyword>
<sequence length="405" mass="45453">MRAFCMESGLPLTTERIPNFHPDFLSSAGTMPTQTMLKELCSGCQTPIEDRYLLKVMNDSWHESCLQCALCRVPLTGSCFSRDRKLYCKHDYDKYYATKCNGCLQSVPPNELVMRASSYVYHLPCFCCIVCGQRLQKGDEFVLRDGQLFCRLDYEKEFTFLPMSPKSDISDCCYDDGEGGDLGNSKGPKRPRTILTTSQRRKFKASFEVNPKPCRKVRESLAAETGLSVRVVQVWFQNQRAKVKKIARKQNQETNNNSSNSTNNNSTNSDSNSSKKSSKSQKKKKLQEEDSDSSDCGMDQNSSDEPLSTDNTTYLSTPESRYSNSLRPYDLSTHSSHMFPGQDVGESMYPDTPVGMDDGMDHFDHVLMSEGGGHHHPGVVGPGVGGIINPIDKLYSMQNSYFNSE</sequence>
<dbReference type="InterPro" id="IPR001356">
    <property type="entry name" value="HD"/>
</dbReference>
<protein>
    <submittedName>
        <fullName evidence="15">Uncharacterized protein</fullName>
    </submittedName>
</protein>
<dbReference type="SMART" id="SM00132">
    <property type="entry name" value="LIM"/>
    <property type="match status" value="2"/>
</dbReference>
<feature type="compositionally biased region" description="Basic residues" evidence="12">
    <location>
        <begin position="276"/>
        <end position="285"/>
    </location>
</feature>
<evidence type="ECO:0000256" key="4">
    <source>
        <dbReference type="ARBA" id="ARBA00022833"/>
    </source>
</evidence>
<dbReference type="GO" id="GO:0000981">
    <property type="term" value="F:DNA-binding transcription factor activity, RNA polymerase II-specific"/>
    <property type="evidence" value="ECO:0007669"/>
    <property type="project" value="InterPro"/>
</dbReference>
<dbReference type="GO" id="GO:0030182">
    <property type="term" value="P:neuron differentiation"/>
    <property type="evidence" value="ECO:0007669"/>
    <property type="project" value="TreeGrafter"/>
</dbReference>
<evidence type="ECO:0000256" key="8">
    <source>
        <dbReference type="ARBA" id="ARBA00023242"/>
    </source>
</evidence>
<dbReference type="CDD" id="cd09371">
    <property type="entry name" value="LIM1_Lmx1b"/>
    <property type="match status" value="1"/>
</dbReference>
<dbReference type="Gene3D" id="2.10.110.10">
    <property type="entry name" value="Cysteine Rich Protein"/>
    <property type="match status" value="2"/>
</dbReference>
<evidence type="ECO:0000256" key="11">
    <source>
        <dbReference type="RuleBase" id="RU000682"/>
    </source>
</evidence>
<dbReference type="CDD" id="cd00086">
    <property type="entry name" value="homeodomain"/>
    <property type="match status" value="1"/>
</dbReference>
<dbReference type="Gene3D" id="1.10.10.60">
    <property type="entry name" value="Homeodomain-like"/>
    <property type="match status" value="1"/>
</dbReference>
<dbReference type="SMART" id="SM00389">
    <property type="entry name" value="HOX"/>
    <property type="match status" value="1"/>
</dbReference>
<dbReference type="FunFam" id="1.10.10.60:FF:000448">
    <property type="entry name" value="LIM/homeobox protein Lhx4"/>
    <property type="match status" value="1"/>
</dbReference>
<feature type="domain" description="LIM zinc-binding" evidence="13">
    <location>
        <begin position="39"/>
        <end position="98"/>
    </location>
</feature>
<gene>
    <name evidence="15" type="ORF">GSLYS_00004644001</name>
</gene>
<feature type="domain" description="Homeobox" evidence="14">
    <location>
        <begin position="186"/>
        <end position="246"/>
    </location>
</feature>
<keyword evidence="8 9" id="KW-0539">Nucleus</keyword>
<dbReference type="PANTHER" id="PTHR24208:SF166">
    <property type="entry name" value="LIM HOMEOBOX TRANSCRIPTION FACTOR 1 ALPHA, ISOFORM B"/>
    <property type="match status" value="1"/>
</dbReference>
<proteinExistence type="predicted"/>
<keyword evidence="3" id="KW-0677">Repeat</keyword>
<evidence type="ECO:0000256" key="10">
    <source>
        <dbReference type="PROSITE-ProRule" id="PRU00125"/>
    </source>
</evidence>
<evidence type="ECO:0000256" key="6">
    <source>
        <dbReference type="ARBA" id="ARBA00023125"/>
    </source>
</evidence>
<keyword evidence="6 9" id="KW-0238">DNA-binding</keyword>
<dbReference type="GO" id="GO:0046872">
    <property type="term" value="F:metal ion binding"/>
    <property type="evidence" value="ECO:0007669"/>
    <property type="project" value="UniProtKB-KW"/>
</dbReference>
<evidence type="ECO:0000259" key="13">
    <source>
        <dbReference type="PROSITE" id="PS50023"/>
    </source>
</evidence>